<name>A0ABP0VFB7_9BRYO</name>
<gene>
    <name evidence="2" type="ORF">CSSPJE1EN1_LOCUS27994</name>
</gene>
<evidence type="ECO:0000313" key="3">
    <source>
        <dbReference type="Proteomes" id="UP001497444"/>
    </source>
</evidence>
<evidence type="ECO:0000313" key="2">
    <source>
        <dbReference type="EMBL" id="CAK9252616.1"/>
    </source>
</evidence>
<protein>
    <submittedName>
        <fullName evidence="2">Uncharacterized protein</fullName>
    </submittedName>
</protein>
<organism evidence="2 3">
    <name type="scientific">Sphagnum jensenii</name>
    <dbReference type="NCBI Taxonomy" id="128206"/>
    <lineage>
        <taxon>Eukaryota</taxon>
        <taxon>Viridiplantae</taxon>
        <taxon>Streptophyta</taxon>
        <taxon>Embryophyta</taxon>
        <taxon>Bryophyta</taxon>
        <taxon>Sphagnophytina</taxon>
        <taxon>Sphagnopsida</taxon>
        <taxon>Sphagnales</taxon>
        <taxon>Sphagnaceae</taxon>
        <taxon>Sphagnum</taxon>
    </lineage>
</organism>
<keyword evidence="3" id="KW-1185">Reference proteome</keyword>
<feature type="region of interest" description="Disordered" evidence="1">
    <location>
        <begin position="130"/>
        <end position="171"/>
    </location>
</feature>
<proteinExistence type="predicted"/>
<reference evidence="2" key="1">
    <citation type="submission" date="2024-02" db="EMBL/GenBank/DDBJ databases">
        <authorList>
            <consortium name="ELIXIR-Norway"/>
            <consortium name="Elixir Norway"/>
        </authorList>
    </citation>
    <scope>NUCLEOTIDE SEQUENCE</scope>
</reference>
<evidence type="ECO:0000256" key="1">
    <source>
        <dbReference type="SAM" id="MobiDB-lite"/>
    </source>
</evidence>
<sequence length="401" mass="44104">MVFQEASAEEDSSSNPADFPPSWVDKLNEKLGVILSREQQDAGRLSIGTLAMDPMQEGCHGHDSLDEQQPHECNITAVDSQEFSAAGSYECRKASSAAGRVLVTRRIHESPEARVSCIVTSAAELNETTSSEMKAVIPAHQTLPPRATSKSSRRNSSAARSSGGMSRSPSQVCPFLSDLETAIDPACNLPPPSAKNSPATGLACGLFSTRLSRRRSKNRLQKVNSDGTHLEGHVRQQRSSKGTTFRRLRKLWQPKYVASPKALAAHEKQKNLIKLIPTFKTQQQQEHFAARRNKSPARSVKTQKKWPYLDGTAGHGQVADSGGGLRQRLQPRKWLPCRSSHGMSKKKGILRASEKELNQLQSTHAEHFFGEQQCQQGQWIKTDSECQCSLFPSPCVTVLAL</sequence>
<accession>A0ABP0VFB7</accession>
<dbReference type="Proteomes" id="UP001497444">
    <property type="component" value="Unassembled WGS sequence"/>
</dbReference>
<comment type="caution">
    <text evidence="2">The sequence shown here is derived from an EMBL/GenBank/DDBJ whole genome shotgun (WGS) entry which is preliminary data.</text>
</comment>
<feature type="region of interest" description="Disordered" evidence="1">
    <location>
        <begin position="1"/>
        <end position="23"/>
    </location>
</feature>
<dbReference type="EMBL" id="CAXAQS010000674">
    <property type="protein sequence ID" value="CAK9252616.1"/>
    <property type="molecule type" value="Genomic_DNA"/>
</dbReference>
<feature type="compositionally biased region" description="Low complexity" evidence="1">
    <location>
        <begin position="146"/>
        <end position="170"/>
    </location>
</feature>